<dbReference type="PROSITE" id="PS00455">
    <property type="entry name" value="AMP_BINDING"/>
    <property type="match status" value="1"/>
</dbReference>
<dbReference type="InterPro" id="IPR020806">
    <property type="entry name" value="PKS_PP-bd"/>
</dbReference>
<sequence length="1090" mass="116830">MGNDHESISRWQNDTLPHVVDRLAKERPEAVYGLWPVAPASYEAGFRTITYAKLANVINGLAWFLVEQLGGPGKDSEVLTYVGPNDVRLTALGLAAIKAGYALFLTSPRNSPAAHRALFDALKCKTFVTTDPLPAPAHAIIEAVKPRKLVIPTVDELLEKTYPHFSYDKPFEEARWDPVFIIHTSGSTGLPKPLIWTQETAVRHINSTSVPNPDGLTSIDSFVRGKRVLSTLPSFHGAGLCQYFYNAIPFGTVIIAPAAAAIATGQGVVDALRQTPAEVAIVVPSVVAELAQSPELLDECAKYLEMIIYIGGDLPQSIGDRVASKIQLRCQWGASEVGIPQQIIAPGLGPTDWRYVRFHPGVGADFEEVTEGNYELVIRHDEALASTQPSFSIRGQENLEKGYRTRDLFAKHPTVADAWAWQARADDIIVFLNGEKTNPVSMEQHVVASNPELGGAIVLGSQRFQAALLIEPASDAQLTTAEEAALIERVWPSVEEANKVAPAHARVEKALILVTSHDRPLIRAGKGTLQKSASLAQYTEEIDRLYAHADATPDDDGDEDGADGQVNLTDAKTVATLIRDSIQAVTGWSSLDDDSATFFDLGLDSLQALQLTRALRRSLHRPDLALPTIYQNPTVPQLTSALLAENASTNDRDLMEPFLATYRGLIQQIPKPKVSADAGTGTGAAEGPVDVVLTGSTGTLGTYLLRALLDRPGVGNVFCLNRSENGGRAVQSERFAAAGLSPDGLDDRVTFLQADLAHPTLGLDAAAYETLRARAGLIIHNAWPVNFNLGLTAFRPQLAGLVNLFALSAAAAAEGRRAVPPRVVFVSSVGAVGGRPADAGPAPEEVLASLDTPYANGYARSKLLSELLCDEAARHLGIPAAVARVGQVAGPVRRPGLWNRAEWFPSLVVSSLHLGCLPDNLGPQFTEVDWVPSDLLADAIVDLALPQSQLPSQSAIASSSSSSSGADVFNLRNPKTVRWGTLLPAVREAVRARAGRDLDVVAPSAWVSRLQGSMAALTKGDSKDVAAAAASNPAIKLLDFYRDGLWMAGAESQGMSVDRALASPTLRDMPPVGQEWVRKWVHEWIPATTA</sequence>
<gene>
    <name evidence="4" type="ORF">SLS62_005227</name>
</gene>
<comment type="caution">
    <text evidence="4">The sequence shown here is derived from an EMBL/GenBank/DDBJ whole genome shotgun (WGS) entry which is preliminary data.</text>
</comment>
<keyword evidence="2" id="KW-0597">Phosphoprotein</keyword>
<dbReference type="Pfam" id="PF00501">
    <property type="entry name" value="AMP-binding"/>
    <property type="match status" value="1"/>
</dbReference>
<proteinExistence type="predicted"/>
<dbReference type="InterPro" id="IPR009081">
    <property type="entry name" value="PP-bd_ACP"/>
</dbReference>
<dbReference type="SMART" id="SM00823">
    <property type="entry name" value="PKS_PP"/>
    <property type="match status" value="1"/>
</dbReference>
<name>A0AAN9YT32_9PEZI</name>
<dbReference type="SUPFAM" id="SSF56801">
    <property type="entry name" value="Acetyl-CoA synthetase-like"/>
    <property type="match status" value="1"/>
</dbReference>
<dbReference type="PANTHER" id="PTHR43439:SF2">
    <property type="entry name" value="ENZYME, PUTATIVE (JCVI)-RELATED"/>
    <property type="match status" value="1"/>
</dbReference>
<dbReference type="Pfam" id="PF07993">
    <property type="entry name" value="NAD_binding_4"/>
    <property type="match status" value="1"/>
</dbReference>
<dbReference type="Gene3D" id="3.40.50.12780">
    <property type="entry name" value="N-terminal domain of ligase-like"/>
    <property type="match status" value="1"/>
</dbReference>
<dbReference type="Proteomes" id="UP001320420">
    <property type="component" value="Unassembled WGS sequence"/>
</dbReference>
<protein>
    <submittedName>
        <fullName evidence="4">NRPS-like protein biosynthetic cluster</fullName>
    </submittedName>
</protein>
<evidence type="ECO:0000259" key="3">
    <source>
        <dbReference type="PROSITE" id="PS50075"/>
    </source>
</evidence>
<dbReference type="InterPro" id="IPR042099">
    <property type="entry name" value="ANL_N_sf"/>
</dbReference>
<dbReference type="PROSITE" id="PS00012">
    <property type="entry name" value="PHOSPHOPANTETHEINE"/>
    <property type="match status" value="1"/>
</dbReference>
<dbReference type="InterPro" id="IPR020845">
    <property type="entry name" value="AMP-binding_CS"/>
</dbReference>
<evidence type="ECO:0000256" key="2">
    <source>
        <dbReference type="ARBA" id="ARBA00022553"/>
    </source>
</evidence>
<accession>A0AAN9YT32</accession>
<keyword evidence="5" id="KW-1185">Reference proteome</keyword>
<evidence type="ECO:0000313" key="4">
    <source>
        <dbReference type="EMBL" id="KAK7752885.1"/>
    </source>
</evidence>
<dbReference type="Pfam" id="PF23562">
    <property type="entry name" value="AMP-binding_C_3"/>
    <property type="match status" value="1"/>
</dbReference>
<dbReference type="InterPro" id="IPR036291">
    <property type="entry name" value="NAD(P)-bd_dom_sf"/>
</dbReference>
<keyword evidence="1" id="KW-0596">Phosphopantetheine</keyword>
<dbReference type="Pfam" id="PF00550">
    <property type="entry name" value="PP-binding"/>
    <property type="match status" value="1"/>
</dbReference>
<evidence type="ECO:0000313" key="5">
    <source>
        <dbReference type="Proteomes" id="UP001320420"/>
    </source>
</evidence>
<dbReference type="SUPFAM" id="SSF51735">
    <property type="entry name" value="NAD(P)-binding Rossmann-fold domains"/>
    <property type="match status" value="1"/>
</dbReference>
<dbReference type="InterPro" id="IPR000873">
    <property type="entry name" value="AMP-dep_synth/lig_dom"/>
</dbReference>
<dbReference type="PANTHER" id="PTHR43439">
    <property type="entry name" value="PHENYLACETATE-COENZYME A LIGASE"/>
    <property type="match status" value="1"/>
</dbReference>
<dbReference type="InterPro" id="IPR006162">
    <property type="entry name" value="Ppantetheine_attach_site"/>
</dbReference>
<dbReference type="Gene3D" id="1.10.1200.10">
    <property type="entry name" value="ACP-like"/>
    <property type="match status" value="1"/>
</dbReference>
<dbReference type="Gene3D" id="3.40.50.720">
    <property type="entry name" value="NAD(P)-binding Rossmann-like Domain"/>
    <property type="match status" value="1"/>
</dbReference>
<dbReference type="InterPro" id="IPR036736">
    <property type="entry name" value="ACP-like_sf"/>
</dbReference>
<dbReference type="GO" id="GO:0031177">
    <property type="term" value="F:phosphopantetheine binding"/>
    <property type="evidence" value="ECO:0007669"/>
    <property type="project" value="InterPro"/>
</dbReference>
<reference evidence="4 5" key="1">
    <citation type="submission" date="2024-02" db="EMBL/GenBank/DDBJ databases">
        <title>De novo assembly and annotation of 12 fungi associated with fruit tree decline syndrome in Ontario, Canada.</title>
        <authorList>
            <person name="Sulman M."/>
            <person name="Ellouze W."/>
            <person name="Ilyukhin E."/>
        </authorList>
    </citation>
    <scope>NUCLEOTIDE SEQUENCE [LARGE SCALE GENOMIC DNA]</scope>
    <source>
        <strain evidence="4 5">M11/M66-122</strain>
    </source>
</reference>
<dbReference type="InterPro" id="IPR051414">
    <property type="entry name" value="Adenylate-forming_Reductase"/>
</dbReference>
<evidence type="ECO:0000256" key="1">
    <source>
        <dbReference type="ARBA" id="ARBA00022450"/>
    </source>
</evidence>
<dbReference type="PROSITE" id="PS50075">
    <property type="entry name" value="CARRIER"/>
    <property type="match status" value="1"/>
</dbReference>
<feature type="domain" description="Carrier" evidence="3">
    <location>
        <begin position="569"/>
        <end position="646"/>
    </location>
</feature>
<dbReference type="EMBL" id="JAKJXP020000034">
    <property type="protein sequence ID" value="KAK7752885.1"/>
    <property type="molecule type" value="Genomic_DNA"/>
</dbReference>
<dbReference type="AlphaFoldDB" id="A0AAN9YT32"/>
<organism evidence="4 5">
    <name type="scientific">Diatrype stigma</name>
    <dbReference type="NCBI Taxonomy" id="117547"/>
    <lineage>
        <taxon>Eukaryota</taxon>
        <taxon>Fungi</taxon>
        <taxon>Dikarya</taxon>
        <taxon>Ascomycota</taxon>
        <taxon>Pezizomycotina</taxon>
        <taxon>Sordariomycetes</taxon>
        <taxon>Xylariomycetidae</taxon>
        <taxon>Xylariales</taxon>
        <taxon>Diatrypaceae</taxon>
        <taxon>Diatrype</taxon>
    </lineage>
</organism>
<dbReference type="SUPFAM" id="SSF47336">
    <property type="entry name" value="ACP-like"/>
    <property type="match status" value="1"/>
</dbReference>
<dbReference type="InterPro" id="IPR013120">
    <property type="entry name" value="FAR_NAD-bd"/>
</dbReference>